<sequence length="94" mass="10602">MTGPTFVIPQGFTQVHIEVQTVPITTYTQTVQLAEPATRLSEEETEKVARWLSDRMTKMIERDLFGIPNFKDPLSASMQSGSTVHPARNQPKEK</sequence>
<dbReference type="Proteomes" id="UP000198803">
    <property type="component" value="Chromosome I"/>
</dbReference>
<name>A0ABY0QH81_9BRAD</name>
<keyword evidence="3" id="KW-1185">Reference proteome</keyword>
<protein>
    <recommendedName>
        <fullName evidence="4">1-acyl-sn-glycerol-3-phosphate acyltransferase</fullName>
    </recommendedName>
</protein>
<reference evidence="2 3" key="1">
    <citation type="submission" date="2016-10" db="EMBL/GenBank/DDBJ databases">
        <authorList>
            <person name="Varghese N."/>
            <person name="Submissions S."/>
        </authorList>
    </citation>
    <scope>NUCLEOTIDE SEQUENCE [LARGE SCALE GENOMIC DNA]</scope>
    <source>
        <strain evidence="2 3">GAS524</strain>
    </source>
</reference>
<accession>A0ABY0QH81</accession>
<dbReference type="RefSeq" id="WP_091977186.1">
    <property type="nucleotide sequence ID" value="NZ_LT629693.1"/>
</dbReference>
<organism evidence="2 3">
    <name type="scientific">Bradyrhizobium ottawaense</name>
    <dbReference type="NCBI Taxonomy" id="931866"/>
    <lineage>
        <taxon>Bacteria</taxon>
        <taxon>Pseudomonadati</taxon>
        <taxon>Pseudomonadota</taxon>
        <taxon>Alphaproteobacteria</taxon>
        <taxon>Hyphomicrobiales</taxon>
        <taxon>Nitrobacteraceae</taxon>
        <taxon>Bradyrhizobium</taxon>
    </lineage>
</organism>
<evidence type="ECO:0000313" key="2">
    <source>
        <dbReference type="EMBL" id="SDK42025.1"/>
    </source>
</evidence>
<feature type="region of interest" description="Disordered" evidence="1">
    <location>
        <begin position="72"/>
        <end position="94"/>
    </location>
</feature>
<evidence type="ECO:0008006" key="4">
    <source>
        <dbReference type="Google" id="ProtNLM"/>
    </source>
</evidence>
<evidence type="ECO:0000256" key="1">
    <source>
        <dbReference type="SAM" id="MobiDB-lite"/>
    </source>
</evidence>
<proteinExistence type="predicted"/>
<gene>
    <name evidence="2" type="ORF">SAMN05444163_8068</name>
</gene>
<dbReference type="EMBL" id="LT629693">
    <property type="protein sequence ID" value="SDK42025.1"/>
    <property type="molecule type" value="Genomic_DNA"/>
</dbReference>
<evidence type="ECO:0000313" key="3">
    <source>
        <dbReference type="Proteomes" id="UP000198803"/>
    </source>
</evidence>